<accession>G9WGU7</accession>
<protein>
    <submittedName>
        <fullName evidence="1">Csn2 family CRISPR-associated protein</fullName>
    </submittedName>
</protein>
<dbReference type="OrthoDB" id="2246929at2"/>
<gene>
    <name evidence="1" type="ORF">OKIT_1272</name>
</gene>
<dbReference type="AlphaFoldDB" id="G9WGU7"/>
<evidence type="ECO:0000313" key="2">
    <source>
        <dbReference type="Proteomes" id="UP000004959"/>
    </source>
</evidence>
<comment type="caution">
    <text evidence="1">The sequence shown here is derived from an EMBL/GenBank/DDBJ whole genome shotgun (WGS) entry which is preliminary data.</text>
</comment>
<dbReference type="RefSeq" id="WP_007746224.1">
    <property type="nucleotide sequence ID" value="NZ_CM001398.1"/>
</dbReference>
<dbReference type="PATRIC" id="fig|1045004.4.peg.1255"/>
<dbReference type="Gene3D" id="3.40.50.11940">
    <property type="match status" value="1"/>
</dbReference>
<dbReference type="STRING" id="336988.NT96_06965"/>
<keyword evidence="2" id="KW-1185">Reference proteome</keyword>
<name>G9WGU7_9LACO</name>
<dbReference type="Proteomes" id="UP000004959">
    <property type="component" value="Chromosome"/>
</dbReference>
<evidence type="ECO:0000313" key="1">
    <source>
        <dbReference type="EMBL" id="EHN59355.1"/>
    </source>
</evidence>
<dbReference type="HOGENOM" id="CLU_109392_0_0_9"/>
<dbReference type="EMBL" id="AFVZ01000001">
    <property type="protein sequence ID" value="EHN59355.1"/>
    <property type="molecule type" value="Genomic_DNA"/>
</dbReference>
<dbReference type="NCBIfam" id="TIGR01866">
    <property type="entry name" value="cas_Csn2"/>
    <property type="match status" value="1"/>
</dbReference>
<reference evidence="1 2" key="1">
    <citation type="journal article" date="2012" name="PLoS ONE">
        <title>Functional divergence in the genus oenococcus as predicted by genome sequencing of the newly-described species, Oenococcus kitaharae.</title>
        <authorList>
            <person name="Borneman A.R."/>
            <person name="McCarthy J.M."/>
            <person name="Chambers P.J."/>
            <person name="Bartowsky E.J."/>
        </authorList>
    </citation>
    <scope>NUCLEOTIDE SEQUENCE [LARGE SCALE GENOMIC DNA]</scope>
    <source>
        <strain evidence="2">DSM17330</strain>
    </source>
</reference>
<dbReference type="InterPro" id="IPR038600">
    <property type="entry name" value="Csn2_sf"/>
</dbReference>
<dbReference type="Pfam" id="PF09711">
    <property type="entry name" value="Cas_Csn2"/>
    <property type="match status" value="1"/>
</dbReference>
<sequence length="220" mass="25559">MNYQITRYPFDPVALDTGLNILSVEDTQLFFDFCQDFQSEEGKTIITSGGKQLVMQKNMTFFGDVTRVFDFNQLYLKAAIKTLSKNFDEMDLQQLDDLNGQINRLFTKVIFSSNLPIDLNLEFDLMETIKSRKIVIDMPILNTPYDKIRSTIDLAAELSDPHLLVFTNAFQYLTMGQTNQLAEYSRSMERNVLFLERFDSKIDLTEAANSYFFDKDFVQF</sequence>
<dbReference type="eggNOG" id="ENOG5033P6H">
    <property type="taxonomic scope" value="Bacteria"/>
</dbReference>
<dbReference type="InterPro" id="IPR010146">
    <property type="entry name" value="CRISPR-assoc_prot_Csn2-typ"/>
</dbReference>
<proteinExistence type="predicted"/>
<dbReference type="CDD" id="cd12218">
    <property type="entry name" value="Csn2"/>
    <property type="match status" value="1"/>
</dbReference>
<organism evidence="1 2">
    <name type="scientific">Oenococcus kitaharae DSM 17330</name>
    <dbReference type="NCBI Taxonomy" id="1045004"/>
    <lineage>
        <taxon>Bacteria</taxon>
        <taxon>Bacillati</taxon>
        <taxon>Bacillota</taxon>
        <taxon>Bacilli</taxon>
        <taxon>Lactobacillales</taxon>
        <taxon>Lactobacillaceae</taxon>
        <taxon>Oenococcus</taxon>
    </lineage>
</organism>